<organism evidence="1 2">
    <name type="scientific">Mugilogobius chulae</name>
    <name type="common">yellowstripe goby</name>
    <dbReference type="NCBI Taxonomy" id="88201"/>
    <lineage>
        <taxon>Eukaryota</taxon>
        <taxon>Metazoa</taxon>
        <taxon>Chordata</taxon>
        <taxon>Craniata</taxon>
        <taxon>Vertebrata</taxon>
        <taxon>Euteleostomi</taxon>
        <taxon>Actinopterygii</taxon>
        <taxon>Neopterygii</taxon>
        <taxon>Teleostei</taxon>
        <taxon>Neoteleostei</taxon>
        <taxon>Acanthomorphata</taxon>
        <taxon>Gobiaria</taxon>
        <taxon>Gobiiformes</taxon>
        <taxon>Gobioidei</taxon>
        <taxon>Gobiidae</taxon>
        <taxon>Gobionellinae</taxon>
        <taxon>Mugilogobius</taxon>
    </lineage>
</organism>
<dbReference type="CDD" id="cd00882">
    <property type="entry name" value="Ras_like_GTPase"/>
    <property type="match status" value="1"/>
</dbReference>
<dbReference type="GO" id="GO:0006955">
    <property type="term" value="P:immune response"/>
    <property type="evidence" value="ECO:0007669"/>
    <property type="project" value="TreeGrafter"/>
</dbReference>
<dbReference type="Proteomes" id="UP001460270">
    <property type="component" value="Unassembled WGS sequence"/>
</dbReference>
<dbReference type="PANTHER" id="PTHR14241:SF1">
    <property type="entry name" value="INTERFERON-INDUCED PROTEIN 44-RELATED"/>
    <property type="match status" value="1"/>
</dbReference>
<gene>
    <name evidence="1" type="ORF">WMY93_028925</name>
</gene>
<dbReference type="Gene3D" id="3.40.50.300">
    <property type="entry name" value="P-loop containing nucleotide triphosphate hydrolases"/>
    <property type="match status" value="1"/>
</dbReference>
<dbReference type="AlphaFoldDB" id="A0AAW0MVX4"/>
<dbReference type="InterPro" id="IPR027417">
    <property type="entry name" value="P-loop_NTPase"/>
</dbReference>
<evidence type="ECO:0000313" key="2">
    <source>
        <dbReference type="Proteomes" id="UP001460270"/>
    </source>
</evidence>
<keyword evidence="2" id="KW-1185">Reference proteome</keyword>
<name>A0AAW0MVX4_9GOBI</name>
<reference evidence="2" key="1">
    <citation type="submission" date="2024-04" db="EMBL/GenBank/DDBJ databases">
        <title>Salinicola lusitanus LLJ914,a marine bacterium isolated from the Okinawa Trough.</title>
        <authorList>
            <person name="Li J."/>
        </authorList>
    </citation>
    <scope>NUCLEOTIDE SEQUENCE [LARGE SCALE GENOMIC DNA]</scope>
</reference>
<dbReference type="PANTHER" id="PTHR14241">
    <property type="entry name" value="INTERFERON-INDUCED PROTEIN 44"/>
    <property type="match status" value="1"/>
</dbReference>
<proteinExistence type="predicted"/>
<protein>
    <recommendedName>
        <fullName evidence="3">G domain-containing protein</fullName>
    </recommendedName>
</protein>
<dbReference type="SUPFAM" id="SSF52540">
    <property type="entry name" value="P-loop containing nucleoside triphosphate hydrolases"/>
    <property type="match status" value="1"/>
</dbReference>
<evidence type="ECO:0000313" key="1">
    <source>
        <dbReference type="EMBL" id="KAK7882751.1"/>
    </source>
</evidence>
<dbReference type="EMBL" id="JBBPFD010000021">
    <property type="protein sequence ID" value="KAK7882751.1"/>
    <property type="molecule type" value="Genomic_DNA"/>
</dbReference>
<evidence type="ECO:0008006" key="3">
    <source>
        <dbReference type="Google" id="ProtNLM"/>
    </source>
</evidence>
<comment type="caution">
    <text evidence="1">The sequence shown here is derived from an EMBL/GenBank/DDBJ whole genome shotgun (WGS) entry which is preliminary data.</text>
</comment>
<accession>A0AAW0MVX4</accession>
<sequence>MCDSEASSTREVSEFLAKCLVHQQQSTVVCYWPKPHGLESRIRPLRPRTKIDSLRIRFAQSLDSRTCTHTTPRSVYKSIGFKHFVSLARVPNSDSVYGRDPEQLENFTMGGSNSTPVAPAPCKNLDFSACFAKLQGLTHVSSAVLEQPWRKVNWGGKQDLLSLVREFKPATDEVSHVRILLYGPVGAGKSSFVNSVSTAVRGRSDIQAPTNACTDSTRSFTVEYRTHKIKKGVPKQYYPFVFNDIMGLESGEDVGVRAEDINLAMKGHVKDGYKFNPVSTLSESNTQFYNPSPTAEDKVHLLVCVLSANAPEIKPSVIQKMKEIRESARDLGIPQIAIATHIDEMCEEVKRDVKNVFRSKYLKEKMSEFSATVGIPMNCIFPLKNYCDEVDTVDEVDTLILTALKHMLQHADDFTDTL</sequence>